<organism evidence="3 4">
    <name type="scientific">Streptomyces oceani</name>
    <dbReference type="NCBI Taxonomy" id="1075402"/>
    <lineage>
        <taxon>Bacteria</taxon>
        <taxon>Bacillati</taxon>
        <taxon>Actinomycetota</taxon>
        <taxon>Actinomycetes</taxon>
        <taxon>Kitasatosporales</taxon>
        <taxon>Streptomycetaceae</taxon>
        <taxon>Streptomyces</taxon>
    </lineage>
</organism>
<evidence type="ECO:0000256" key="1">
    <source>
        <dbReference type="SAM" id="MobiDB-lite"/>
    </source>
</evidence>
<dbReference type="EMBL" id="LJGU01000132">
    <property type="protein sequence ID" value="OEU97000.1"/>
    <property type="molecule type" value="Genomic_DNA"/>
</dbReference>
<dbReference type="OrthoDB" id="4570646at2"/>
<feature type="region of interest" description="Disordered" evidence="1">
    <location>
        <begin position="1"/>
        <end position="26"/>
    </location>
</feature>
<name>A0A1E7JZB7_9ACTN</name>
<comment type="caution">
    <text evidence="3">The sequence shown here is derived from an EMBL/GenBank/DDBJ whole genome shotgun (WGS) entry which is preliminary data.</text>
</comment>
<sequence length="71" mass="7713">MHTGQEMSIRAWRKSSHSNMNGGECVEVGEGVPGLVPVRDSKTPHGPTLGFPRAAWISFVTTLKSADDHPR</sequence>
<proteinExistence type="predicted"/>
<feature type="domain" description="DUF397" evidence="2">
    <location>
        <begin position="11"/>
        <end position="64"/>
    </location>
</feature>
<evidence type="ECO:0000313" key="3">
    <source>
        <dbReference type="EMBL" id="OEU97000.1"/>
    </source>
</evidence>
<evidence type="ECO:0000259" key="2">
    <source>
        <dbReference type="Pfam" id="PF04149"/>
    </source>
</evidence>
<accession>A0A1E7JZB7</accession>
<keyword evidence="4" id="KW-1185">Reference proteome</keyword>
<dbReference type="InterPro" id="IPR007278">
    <property type="entry name" value="DUF397"/>
</dbReference>
<evidence type="ECO:0000313" key="4">
    <source>
        <dbReference type="Proteomes" id="UP000176101"/>
    </source>
</evidence>
<dbReference type="STRING" id="1075402.AN216_17165"/>
<protein>
    <recommendedName>
        <fullName evidence="2">DUF397 domain-containing protein</fullName>
    </recommendedName>
</protein>
<dbReference type="Proteomes" id="UP000176101">
    <property type="component" value="Unassembled WGS sequence"/>
</dbReference>
<gene>
    <name evidence="3" type="ORF">AN216_17165</name>
</gene>
<dbReference type="Pfam" id="PF04149">
    <property type="entry name" value="DUF397"/>
    <property type="match status" value="1"/>
</dbReference>
<dbReference type="AlphaFoldDB" id="A0A1E7JZB7"/>
<dbReference type="RefSeq" id="WP_070197555.1">
    <property type="nucleotide sequence ID" value="NZ_LJGU01000132.1"/>
</dbReference>
<reference evidence="3 4" key="1">
    <citation type="journal article" date="2016" name="Front. Microbiol.">
        <title>Comparative Genomics Analysis of Streptomyces Species Reveals Their Adaptation to the Marine Environment and Their Diversity at the Genomic Level.</title>
        <authorList>
            <person name="Tian X."/>
            <person name="Zhang Z."/>
            <person name="Yang T."/>
            <person name="Chen M."/>
            <person name="Li J."/>
            <person name="Chen F."/>
            <person name="Yang J."/>
            <person name="Li W."/>
            <person name="Zhang B."/>
            <person name="Zhang Z."/>
            <person name="Wu J."/>
            <person name="Zhang C."/>
            <person name="Long L."/>
            <person name="Xiao J."/>
        </authorList>
    </citation>
    <scope>NUCLEOTIDE SEQUENCE [LARGE SCALE GENOMIC DNA]</scope>
    <source>
        <strain evidence="3 4">SCSIO 02100</strain>
    </source>
</reference>